<organism evidence="1 2">
    <name type="scientific">Pseudonocardia alaniniphila</name>
    <dbReference type="NCBI Taxonomy" id="75291"/>
    <lineage>
        <taxon>Bacteria</taxon>
        <taxon>Bacillati</taxon>
        <taxon>Actinomycetota</taxon>
        <taxon>Actinomycetes</taxon>
        <taxon>Pseudonocardiales</taxon>
        <taxon>Pseudonocardiaceae</taxon>
        <taxon>Pseudonocardia</taxon>
    </lineage>
</organism>
<comment type="caution">
    <text evidence="1">The sequence shown here is derived from an EMBL/GenBank/DDBJ whole genome shotgun (WGS) entry which is preliminary data.</text>
</comment>
<dbReference type="EMBL" id="JAKXMK010000004">
    <property type="protein sequence ID" value="MCH6165175.1"/>
    <property type="molecule type" value="Genomic_DNA"/>
</dbReference>
<dbReference type="Pfam" id="PF19726">
    <property type="entry name" value="DUF6218"/>
    <property type="match status" value="1"/>
</dbReference>
<evidence type="ECO:0000313" key="1">
    <source>
        <dbReference type="EMBL" id="MCH6165175.1"/>
    </source>
</evidence>
<reference evidence="1 2" key="1">
    <citation type="submission" date="2022-03" db="EMBL/GenBank/DDBJ databases">
        <title>Pseudonocardia alaer sp. nov., a novel actinomycete isolated from reed forest soil.</title>
        <authorList>
            <person name="Wang L."/>
        </authorList>
    </citation>
    <scope>NUCLEOTIDE SEQUENCE [LARGE SCALE GENOMIC DNA]</scope>
    <source>
        <strain evidence="1 2">Y-16303</strain>
    </source>
</reference>
<accession>A0ABS9T9G5</accession>
<protein>
    <submittedName>
        <fullName evidence="1">DUF6218 family protein</fullName>
    </submittedName>
</protein>
<keyword evidence="2" id="KW-1185">Reference proteome</keyword>
<evidence type="ECO:0000313" key="2">
    <source>
        <dbReference type="Proteomes" id="UP001299970"/>
    </source>
</evidence>
<dbReference type="Proteomes" id="UP001299970">
    <property type="component" value="Unassembled WGS sequence"/>
</dbReference>
<proteinExistence type="predicted"/>
<dbReference type="InterPro" id="IPR046190">
    <property type="entry name" value="DUF6218"/>
</dbReference>
<sequence>MVATDELSAPTQLEGLWATGSAVLALGQDENGGDAIALWQISGGGKPTGAWVERQEQAFGDRETARRLLTCIERRALTAADLGTVDEALTKLTTAAGVDRGGRNWWDTHVFSLTEAFAELVGRRGSFEQTVAQTKESGRSVAALEWSRDFPTDNLPSTLTELRELARLGVPAGAPAVAEVLTIANVLRWVVELWGETEQVKGRRRYILEKHGPVEALPPSWQAALTSAGVNRLAL</sequence>
<name>A0ABS9T9G5_9PSEU</name>
<gene>
    <name evidence="1" type="ORF">MMF94_05720</name>
</gene>
<dbReference type="RefSeq" id="WP_241035207.1">
    <property type="nucleotide sequence ID" value="NZ_BAAAJF010000018.1"/>
</dbReference>